<protein>
    <submittedName>
        <fullName evidence="1">Uncharacterized protein</fullName>
    </submittedName>
</protein>
<evidence type="ECO:0000313" key="2">
    <source>
        <dbReference type="Proteomes" id="UP001148662"/>
    </source>
</evidence>
<comment type="caution">
    <text evidence="1">The sequence shown here is derived from an EMBL/GenBank/DDBJ whole genome shotgun (WGS) entry which is preliminary data.</text>
</comment>
<proteinExistence type="predicted"/>
<reference evidence="1" key="1">
    <citation type="submission" date="2022-07" db="EMBL/GenBank/DDBJ databases">
        <title>Genome Sequence of Phlebia brevispora.</title>
        <authorList>
            <person name="Buettner E."/>
        </authorList>
    </citation>
    <scope>NUCLEOTIDE SEQUENCE</scope>
    <source>
        <strain evidence="1">MPL23</strain>
    </source>
</reference>
<keyword evidence="2" id="KW-1185">Reference proteome</keyword>
<organism evidence="1 2">
    <name type="scientific">Phlebia brevispora</name>
    <dbReference type="NCBI Taxonomy" id="194682"/>
    <lineage>
        <taxon>Eukaryota</taxon>
        <taxon>Fungi</taxon>
        <taxon>Dikarya</taxon>
        <taxon>Basidiomycota</taxon>
        <taxon>Agaricomycotina</taxon>
        <taxon>Agaricomycetes</taxon>
        <taxon>Polyporales</taxon>
        <taxon>Meruliaceae</taxon>
        <taxon>Phlebia</taxon>
    </lineage>
</organism>
<sequence length="363" mass="39868">MQSLLRWSIENSDPNAPRQPAQQQKLDSEIIDMILGKPDSELMKEALAIAVDEKRDEDERLQALDNFEMLIESIDNANDLVKLKMWEPIHGLLTSSSSEEIKAQVLWIIGTAVQNNPAAQREYLAFSPMHTLLSFLAPGTRSPKTRSKAVYALSGLLKHCVPAVRQLQDADGWKALKDALQDPDITVRRKVAFLLNALLIPTTPLHAPPPPAPTASQSGERSVIVHPDAAVHEAESSATAVHPQLPMRPMIADPSSISTSPLALRALEEDGLLQALLDALTSPVPHGPDGESEGDPDFEAKIVSVLHTYVMSCHGKLSPAQKKAISTYLQAQRDKVANEHELAERWGLSTEEARLFKQTIDRN</sequence>
<gene>
    <name evidence="1" type="ORF">NM688_g1371</name>
</gene>
<dbReference type="Proteomes" id="UP001148662">
    <property type="component" value="Unassembled WGS sequence"/>
</dbReference>
<accession>A0ACC1TBX0</accession>
<dbReference type="EMBL" id="JANHOG010000143">
    <property type="protein sequence ID" value="KAJ3557631.1"/>
    <property type="molecule type" value="Genomic_DNA"/>
</dbReference>
<name>A0ACC1TBX0_9APHY</name>
<evidence type="ECO:0000313" key="1">
    <source>
        <dbReference type="EMBL" id="KAJ3557631.1"/>
    </source>
</evidence>